<proteinExistence type="predicted"/>
<dbReference type="InterPro" id="IPR039100">
    <property type="entry name" value="Sdo1/SBDS-like"/>
</dbReference>
<dbReference type="Pfam" id="PF01172">
    <property type="entry name" value="SBDS_N"/>
    <property type="match status" value="1"/>
</dbReference>
<dbReference type="SUPFAM" id="SSF89895">
    <property type="entry name" value="FYSH domain"/>
    <property type="match status" value="1"/>
</dbReference>
<dbReference type="Proteomes" id="UP000319663">
    <property type="component" value="Unassembled WGS sequence"/>
</dbReference>
<gene>
    <name evidence="2" type="ORF">MPDQ_000847</name>
</gene>
<comment type="caution">
    <text evidence="2">The sequence shown here is derived from an EMBL/GenBank/DDBJ whole genome shotgun (WGS) entry which is preliminary data.</text>
</comment>
<evidence type="ECO:0000313" key="3">
    <source>
        <dbReference type="Proteomes" id="UP000319663"/>
    </source>
</evidence>
<keyword evidence="3" id="KW-1185">Reference proteome</keyword>
<dbReference type="InterPro" id="IPR019783">
    <property type="entry name" value="SDO1/SBDS_N"/>
</dbReference>
<name>A0A507R1G2_MONPU</name>
<dbReference type="PANTHER" id="PTHR10927:SF2">
    <property type="entry name" value="RESTRICTION OF TELOMERE CAPPING PROTEIN 3"/>
    <property type="match status" value="1"/>
</dbReference>
<accession>A0A507R1G2</accession>
<dbReference type="OrthoDB" id="2567806at2759"/>
<evidence type="ECO:0000259" key="1">
    <source>
        <dbReference type="Pfam" id="PF01172"/>
    </source>
</evidence>
<reference evidence="2 3" key="1">
    <citation type="submission" date="2019-06" db="EMBL/GenBank/DDBJ databases">
        <title>Wine fermentation using esterase from Monascus purpureus.</title>
        <authorList>
            <person name="Geng C."/>
            <person name="Zhang Y."/>
        </authorList>
    </citation>
    <scope>NUCLEOTIDE SEQUENCE [LARGE SCALE GENOMIC DNA]</scope>
    <source>
        <strain evidence="2">HQ1</strain>
    </source>
</reference>
<feature type="domain" description="Ribosome maturation protein SDO1/SBDS N-terminal" evidence="1">
    <location>
        <begin position="9"/>
        <end position="99"/>
    </location>
</feature>
<dbReference type="EMBL" id="VIFY01000012">
    <property type="protein sequence ID" value="TQB76083.1"/>
    <property type="molecule type" value="Genomic_DNA"/>
</dbReference>
<organism evidence="2 3">
    <name type="scientific">Monascus purpureus</name>
    <name type="common">Red mold</name>
    <name type="synonym">Monascus anka</name>
    <dbReference type="NCBI Taxonomy" id="5098"/>
    <lineage>
        <taxon>Eukaryota</taxon>
        <taxon>Fungi</taxon>
        <taxon>Dikarya</taxon>
        <taxon>Ascomycota</taxon>
        <taxon>Pezizomycotina</taxon>
        <taxon>Eurotiomycetes</taxon>
        <taxon>Eurotiomycetidae</taxon>
        <taxon>Eurotiales</taxon>
        <taxon>Aspergillaceae</taxon>
        <taxon>Monascus</taxon>
    </lineage>
</organism>
<evidence type="ECO:0000313" key="2">
    <source>
        <dbReference type="EMBL" id="TQB76083.1"/>
    </source>
</evidence>
<protein>
    <recommendedName>
        <fullName evidence="1">Ribosome maturation protein SDO1/SBDS N-terminal domain-containing protein</fullName>
    </recommendedName>
</protein>
<dbReference type="STRING" id="5098.A0A507R1G2"/>
<dbReference type="AlphaFoldDB" id="A0A507R1G2"/>
<dbReference type="InterPro" id="IPR036786">
    <property type="entry name" value="Ribosome_mat_SBDS_N_sf"/>
</dbReference>
<dbReference type="PANTHER" id="PTHR10927">
    <property type="entry name" value="RIBOSOME MATURATION PROTEIN SBDS"/>
    <property type="match status" value="1"/>
</dbReference>
<dbReference type="Gene3D" id="3.30.1250.10">
    <property type="entry name" value="Ribosome maturation protein SBDS, N-terminal domain"/>
    <property type="match status" value="1"/>
</dbReference>
<sequence>MPRANDPSSKLFYKGRSDDFIVFVDDLDTLNKWRRDRTIPLANVVNGWKIFTTHRHGAQGVLDGASRASLENEFGTYNEDVCMEKILERGEYQLSAQREHQAERNVANEGPSILR</sequence>